<accession>T1B6H4</accession>
<evidence type="ECO:0000256" key="2">
    <source>
        <dbReference type="ARBA" id="ARBA00022448"/>
    </source>
</evidence>
<comment type="subcellular location">
    <subcellularLocation>
        <location evidence="1">Cell inner membrane</location>
    </subcellularLocation>
</comment>
<gene>
    <name evidence="11" type="ORF">B2A_02209</name>
</gene>
<keyword evidence="2" id="KW-0813">Transport</keyword>
<feature type="region of interest" description="Disordered" evidence="9">
    <location>
        <begin position="168"/>
        <end position="197"/>
    </location>
</feature>
<dbReference type="Pfam" id="PF11356">
    <property type="entry name" value="T2SSC"/>
    <property type="match status" value="1"/>
</dbReference>
<evidence type="ECO:0000256" key="3">
    <source>
        <dbReference type="ARBA" id="ARBA00022475"/>
    </source>
</evidence>
<keyword evidence="4" id="KW-0997">Cell inner membrane</keyword>
<dbReference type="InterPro" id="IPR041489">
    <property type="entry name" value="PDZ_6"/>
</dbReference>
<dbReference type="EMBL" id="AUZZ01001539">
    <property type="protein sequence ID" value="EQD64048.1"/>
    <property type="molecule type" value="Genomic_DNA"/>
</dbReference>
<dbReference type="AlphaFoldDB" id="T1B6H4"/>
<keyword evidence="7" id="KW-1133">Transmembrane helix</keyword>
<dbReference type="SUPFAM" id="SSF50156">
    <property type="entry name" value="PDZ domain-like"/>
    <property type="match status" value="1"/>
</dbReference>
<evidence type="ECO:0000256" key="5">
    <source>
        <dbReference type="ARBA" id="ARBA00022692"/>
    </source>
</evidence>
<dbReference type="GO" id="GO:0015031">
    <property type="term" value="P:protein transport"/>
    <property type="evidence" value="ECO:0007669"/>
    <property type="project" value="UniProtKB-KW"/>
</dbReference>
<evidence type="ECO:0000256" key="9">
    <source>
        <dbReference type="SAM" id="MobiDB-lite"/>
    </source>
</evidence>
<dbReference type="Pfam" id="PF17820">
    <property type="entry name" value="PDZ_6"/>
    <property type="match status" value="1"/>
</dbReference>
<evidence type="ECO:0000313" key="11">
    <source>
        <dbReference type="EMBL" id="EQD64048.1"/>
    </source>
</evidence>
<dbReference type="Gene3D" id="2.30.30.830">
    <property type="match status" value="1"/>
</dbReference>
<keyword evidence="5" id="KW-0812">Transmembrane</keyword>
<dbReference type="InterPro" id="IPR024961">
    <property type="entry name" value="T2SS_GspC_N"/>
</dbReference>
<reference evidence="11" key="1">
    <citation type="submission" date="2013-08" db="EMBL/GenBank/DDBJ databases">
        <authorList>
            <person name="Mendez C."/>
            <person name="Richter M."/>
            <person name="Ferrer M."/>
            <person name="Sanchez J."/>
        </authorList>
    </citation>
    <scope>NUCLEOTIDE SEQUENCE</scope>
</reference>
<evidence type="ECO:0000259" key="10">
    <source>
        <dbReference type="PROSITE" id="PS50106"/>
    </source>
</evidence>
<evidence type="ECO:0000256" key="7">
    <source>
        <dbReference type="ARBA" id="ARBA00022989"/>
    </source>
</evidence>
<comment type="caution">
    <text evidence="11">The sequence shown here is derived from an EMBL/GenBank/DDBJ whole genome shotgun (WGS) entry which is preliminary data.</text>
</comment>
<keyword evidence="8" id="KW-0472">Membrane</keyword>
<dbReference type="Gene3D" id="2.30.42.10">
    <property type="match status" value="1"/>
</dbReference>
<keyword evidence="6" id="KW-0653">Protein transport</keyword>
<dbReference type="InterPro" id="IPR001478">
    <property type="entry name" value="PDZ"/>
</dbReference>
<proteinExistence type="predicted"/>
<feature type="domain" description="PDZ" evidence="10">
    <location>
        <begin position="220"/>
        <end position="263"/>
    </location>
</feature>
<protein>
    <submittedName>
        <fullName evidence="11">General secretion pathway protein C</fullName>
    </submittedName>
</protein>
<evidence type="ECO:0000256" key="4">
    <source>
        <dbReference type="ARBA" id="ARBA00022519"/>
    </source>
</evidence>
<sequence length="287" mass="29727">MNNQRFAAHLPRPARIIGVLALLLLLLAGWNLWRLGMLIRATRAAAAQAVAEFSATPTLSPQQAWQRLLAAHLFGAPVLGSAPPTTLPLKLEGVWADVSGRGYAIIAADSSPAKVYAQGAALPYGASLQRVLTDGVLLDTSAGTQSLALIKPTGGADNADAELAPAPEPATLANAPRPPGMHAPLQEPAGAPPPRGTLQVGDIANGMPIERQGRLAGYVLSPGTNAQAFARLGLRPGDVLVSINGQPLGDAALSSVQLREALQQGNAQIVVERNGQTINLSPQIKPR</sequence>
<dbReference type="InterPro" id="IPR036034">
    <property type="entry name" value="PDZ_sf"/>
</dbReference>
<evidence type="ECO:0000256" key="8">
    <source>
        <dbReference type="ARBA" id="ARBA00023136"/>
    </source>
</evidence>
<dbReference type="PROSITE" id="PS50106">
    <property type="entry name" value="PDZ"/>
    <property type="match status" value="1"/>
</dbReference>
<name>T1B6H4_9ZZZZ</name>
<organism evidence="11">
    <name type="scientific">mine drainage metagenome</name>
    <dbReference type="NCBI Taxonomy" id="410659"/>
    <lineage>
        <taxon>unclassified sequences</taxon>
        <taxon>metagenomes</taxon>
        <taxon>ecological metagenomes</taxon>
    </lineage>
</organism>
<keyword evidence="3" id="KW-1003">Cell membrane</keyword>
<dbReference type="GO" id="GO:0005886">
    <property type="term" value="C:plasma membrane"/>
    <property type="evidence" value="ECO:0007669"/>
    <property type="project" value="UniProtKB-SubCell"/>
</dbReference>
<evidence type="ECO:0000256" key="6">
    <source>
        <dbReference type="ARBA" id="ARBA00022927"/>
    </source>
</evidence>
<evidence type="ECO:0000256" key="1">
    <source>
        <dbReference type="ARBA" id="ARBA00004533"/>
    </source>
</evidence>
<reference evidence="11" key="2">
    <citation type="journal article" date="2014" name="ISME J.">
        <title>Microbial stratification in low pH oxic and suboxic macroscopic growths along an acid mine drainage.</title>
        <authorList>
            <person name="Mendez-Garcia C."/>
            <person name="Mesa V."/>
            <person name="Sprenger R.R."/>
            <person name="Richter M."/>
            <person name="Diez M.S."/>
            <person name="Solano J."/>
            <person name="Bargiela R."/>
            <person name="Golyshina O.V."/>
            <person name="Manteca A."/>
            <person name="Ramos J.L."/>
            <person name="Gallego J.R."/>
            <person name="Llorente I."/>
            <person name="Martins Dos Santos V.A."/>
            <person name="Jensen O.N."/>
            <person name="Pelaez A.I."/>
            <person name="Sanchez J."/>
            <person name="Ferrer M."/>
        </authorList>
    </citation>
    <scope>NUCLEOTIDE SEQUENCE</scope>
</reference>